<organism evidence="9 10">
    <name type="scientific">Aquarana catesbeiana</name>
    <name type="common">American bullfrog</name>
    <name type="synonym">Rana catesbeiana</name>
    <dbReference type="NCBI Taxonomy" id="8400"/>
    <lineage>
        <taxon>Eukaryota</taxon>
        <taxon>Metazoa</taxon>
        <taxon>Chordata</taxon>
        <taxon>Craniata</taxon>
        <taxon>Vertebrata</taxon>
        <taxon>Euteleostomi</taxon>
        <taxon>Amphibia</taxon>
        <taxon>Batrachia</taxon>
        <taxon>Anura</taxon>
        <taxon>Neobatrachia</taxon>
        <taxon>Ranoidea</taxon>
        <taxon>Ranidae</taxon>
        <taxon>Aquarana</taxon>
    </lineage>
</organism>
<evidence type="ECO:0000256" key="8">
    <source>
        <dbReference type="SAM" id="Phobius"/>
    </source>
</evidence>
<dbReference type="Gene3D" id="1.20.1070.10">
    <property type="entry name" value="Rhodopsin 7-helix transmembrane proteins"/>
    <property type="match status" value="2"/>
</dbReference>
<evidence type="ECO:0000313" key="10">
    <source>
        <dbReference type="Proteomes" id="UP000228934"/>
    </source>
</evidence>
<dbReference type="InterPro" id="IPR000725">
    <property type="entry name" value="Olfact_rcpt"/>
</dbReference>
<gene>
    <name evidence="9" type="ORF">AB205_0222190</name>
</gene>
<feature type="transmembrane region" description="Helical" evidence="8">
    <location>
        <begin position="25"/>
        <end position="51"/>
    </location>
</feature>
<dbReference type="EMBL" id="KZ016695">
    <property type="protein sequence ID" value="PIO13722.1"/>
    <property type="molecule type" value="Genomic_DNA"/>
</dbReference>
<keyword evidence="10" id="KW-1185">Reference proteome</keyword>
<accession>A0A2G9QDN6</accession>
<evidence type="ECO:0000256" key="2">
    <source>
        <dbReference type="ARBA" id="ARBA00022692"/>
    </source>
</evidence>
<keyword evidence="7" id="KW-0807">Transducer</keyword>
<dbReference type="Pfam" id="PF13853">
    <property type="entry name" value="7tm_4"/>
    <property type="match status" value="1"/>
</dbReference>
<dbReference type="Proteomes" id="UP000228934">
    <property type="component" value="Unassembled WGS sequence"/>
</dbReference>
<feature type="transmembrane region" description="Helical" evidence="8">
    <location>
        <begin position="114"/>
        <end position="134"/>
    </location>
</feature>
<keyword evidence="6" id="KW-0675">Receptor</keyword>
<feature type="transmembrane region" description="Helical" evidence="8">
    <location>
        <begin position="58"/>
        <end position="76"/>
    </location>
</feature>
<feature type="transmembrane region" description="Helical" evidence="8">
    <location>
        <begin position="146"/>
        <end position="166"/>
    </location>
</feature>
<evidence type="ECO:0000256" key="7">
    <source>
        <dbReference type="ARBA" id="ARBA00023224"/>
    </source>
</evidence>
<dbReference type="PANTHER" id="PTHR48018">
    <property type="entry name" value="OLFACTORY RECEPTOR"/>
    <property type="match status" value="1"/>
</dbReference>
<evidence type="ECO:0000256" key="5">
    <source>
        <dbReference type="ARBA" id="ARBA00023136"/>
    </source>
</evidence>
<feature type="non-terminal residue" evidence="9">
    <location>
        <position position="187"/>
    </location>
</feature>
<evidence type="ECO:0000256" key="3">
    <source>
        <dbReference type="ARBA" id="ARBA00022989"/>
    </source>
</evidence>
<dbReference type="AlphaFoldDB" id="A0A2G9QDN6"/>
<dbReference type="GO" id="GO:0016020">
    <property type="term" value="C:membrane"/>
    <property type="evidence" value="ECO:0007669"/>
    <property type="project" value="UniProtKB-SubCell"/>
</dbReference>
<evidence type="ECO:0000256" key="1">
    <source>
        <dbReference type="ARBA" id="ARBA00004141"/>
    </source>
</evidence>
<keyword evidence="5 8" id="KW-0472">Membrane</keyword>
<name>A0A2G9QDN6_AQUCT</name>
<protein>
    <recommendedName>
        <fullName evidence="11">G-protein coupled receptors family 1 profile domain-containing protein</fullName>
    </recommendedName>
</protein>
<dbReference type="GO" id="GO:0004930">
    <property type="term" value="F:G protein-coupled receptor activity"/>
    <property type="evidence" value="ECO:0007669"/>
    <property type="project" value="UniProtKB-KW"/>
</dbReference>
<keyword evidence="2 8" id="KW-0812">Transmembrane</keyword>
<keyword evidence="3 8" id="KW-1133">Transmembrane helix</keyword>
<reference evidence="10" key="1">
    <citation type="journal article" date="2017" name="Nat. Commun.">
        <title>The North American bullfrog draft genome provides insight into hormonal regulation of long noncoding RNA.</title>
        <authorList>
            <person name="Hammond S.A."/>
            <person name="Warren R.L."/>
            <person name="Vandervalk B.P."/>
            <person name="Kucuk E."/>
            <person name="Khan H."/>
            <person name="Gibb E.A."/>
            <person name="Pandoh P."/>
            <person name="Kirk H."/>
            <person name="Zhao Y."/>
            <person name="Jones M."/>
            <person name="Mungall A.J."/>
            <person name="Coope R."/>
            <person name="Pleasance S."/>
            <person name="Moore R.A."/>
            <person name="Holt R.A."/>
            <person name="Round J.M."/>
            <person name="Ohora S."/>
            <person name="Walle B.V."/>
            <person name="Veldhoen N."/>
            <person name="Helbing C.C."/>
            <person name="Birol I."/>
        </authorList>
    </citation>
    <scope>NUCLEOTIDE SEQUENCE [LARGE SCALE GENOMIC DNA]</scope>
</reference>
<proteinExistence type="predicted"/>
<dbReference type="OrthoDB" id="9975554at2759"/>
<comment type="subcellular location">
    <subcellularLocation>
        <location evidence="1">Membrane</location>
        <topology evidence="1">Multi-pass membrane protein</topology>
    </subcellularLocation>
</comment>
<sequence>MITENTTAFTEFLLAGLSDISELQVLLFVLFFGIYVLTLLANVTIILITWLSPNLHTPMYFFLGNFSFLEICYVSSTVPKMLSTLLAEHKTITYILSAILNIRLSSGKKKTFSTCASHFVVVMIFYGSGIFMYFRPKSSYSMDQDRLIAVMYTIIAPLLNPFIYTFRNSDVKAALSRLVDQIIITQK</sequence>
<keyword evidence="4" id="KW-0297">G-protein coupled receptor</keyword>
<evidence type="ECO:0000256" key="6">
    <source>
        <dbReference type="ARBA" id="ARBA00023170"/>
    </source>
</evidence>
<evidence type="ECO:0008006" key="11">
    <source>
        <dbReference type="Google" id="ProtNLM"/>
    </source>
</evidence>
<evidence type="ECO:0000256" key="4">
    <source>
        <dbReference type="ARBA" id="ARBA00023040"/>
    </source>
</evidence>
<evidence type="ECO:0000313" key="9">
    <source>
        <dbReference type="EMBL" id="PIO13722.1"/>
    </source>
</evidence>
<dbReference type="GO" id="GO:0004984">
    <property type="term" value="F:olfactory receptor activity"/>
    <property type="evidence" value="ECO:0007669"/>
    <property type="project" value="InterPro"/>
</dbReference>
<dbReference type="SUPFAM" id="SSF81321">
    <property type="entry name" value="Family A G protein-coupled receptor-like"/>
    <property type="match status" value="1"/>
</dbReference>
<dbReference type="PRINTS" id="PR00245">
    <property type="entry name" value="OLFACTORYR"/>
</dbReference>